<keyword evidence="1" id="KW-0812">Transmembrane</keyword>
<feature type="transmembrane region" description="Helical" evidence="1">
    <location>
        <begin position="63"/>
        <end position="87"/>
    </location>
</feature>
<gene>
    <name evidence="2" type="ORF">ATL39_2986</name>
</gene>
<name>A0A419UWR8_9BACL</name>
<sequence>MHERTIGSIGLAILSVYLLFHFFFSITSTGNEGVAVFFPLISGPVGFALAWKVYKEKGHRMALIGALVNGVLFFFPFLYMMLGTMILGV</sequence>
<reference evidence="2 3" key="1">
    <citation type="submission" date="2018-09" db="EMBL/GenBank/DDBJ databases">
        <title>Genomic Encyclopedia of Archaeal and Bacterial Type Strains, Phase II (KMG-II): from individual species to whole genera.</title>
        <authorList>
            <person name="Goeker M."/>
        </authorList>
    </citation>
    <scope>NUCLEOTIDE SEQUENCE [LARGE SCALE GENOMIC DNA]</scope>
    <source>
        <strain evidence="2 3">DSM 17008</strain>
    </source>
</reference>
<keyword evidence="1" id="KW-0472">Membrane</keyword>
<protein>
    <submittedName>
        <fullName evidence="2">Uncharacterized protein</fullName>
    </submittedName>
</protein>
<accession>A0A419UWR8</accession>
<comment type="caution">
    <text evidence="2">The sequence shown here is derived from an EMBL/GenBank/DDBJ whole genome shotgun (WGS) entry which is preliminary data.</text>
</comment>
<feature type="transmembrane region" description="Helical" evidence="1">
    <location>
        <begin position="33"/>
        <end position="51"/>
    </location>
</feature>
<evidence type="ECO:0000256" key="1">
    <source>
        <dbReference type="SAM" id="Phobius"/>
    </source>
</evidence>
<keyword evidence="3" id="KW-1185">Reference proteome</keyword>
<evidence type="ECO:0000313" key="2">
    <source>
        <dbReference type="EMBL" id="RKD69566.1"/>
    </source>
</evidence>
<dbReference type="EMBL" id="RAPK01000011">
    <property type="protein sequence ID" value="RKD69566.1"/>
    <property type="molecule type" value="Genomic_DNA"/>
</dbReference>
<feature type="transmembrane region" description="Helical" evidence="1">
    <location>
        <begin position="7"/>
        <end position="27"/>
    </location>
</feature>
<organism evidence="2 3">
    <name type="scientific">Sinobaca qinghaiensis</name>
    <dbReference type="NCBI Taxonomy" id="342944"/>
    <lineage>
        <taxon>Bacteria</taxon>
        <taxon>Bacillati</taxon>
        <taxon>Bacillota</taxon>
        <taxon>Bacilli</taxon>
        <taxon>Bacillales</taxon>
        <taxon>Sporolactobacillaceae</taxon>
        <taxon>Sinobaca</taxon>
    </lineage>
</organism>
<dbReference type="RefSeq" id="WP_120194124.1">
    <property type="nucleotide sequence ID" value="NZ_RAPK01000011.1"/>
</dbReference>
<dbReference type="OrthoDB" id="2886576at2"/>
<keyword evidence="1" id="KW-1133">Transmembrane helix</keyword>
<dbReference type="AlphaFoldDB" id="A0A419UWR8"/>
<dbReference type="Proteomes" id="UP000285120">
    <property type="component" value="Unassembled WGS sequence"/>
</dbReference>
<evidence type="ECO:0000313" key="3">
    <source>
        <dbReference type="Proteomes" id="UP000285120"/>
    </source>
</evidence>
<proteinExistence type="predicted"/>